<dbReference type="Pfam" id="PF06695">
    <property type="entry name" value="Sm_multidrug_ex"/>
    <property type="match status" value="1"/>
</dbReference>
<feature type="transmembrane region" description="Helical" evidence="1">
    <location>
        <begin position="7"/>
        <end position="30"/>
    </location>
</feature>
<gene>
    <name evidence="2" type="ORF">G3N55_09740</name>
</gene>
<keyword evidence="3" id="KW-1185">Reference proteome</keyword>
<dbReference type="InterPro" id="IPR009577">
    <property type="entry name" value="Sm_multidrug_ex"/>
</dbReference>
<evidence type="ECO:0000313" key="3">
    <source>
        <dbReference type="Proteomes" id="UP000469346"/>
    </source>
</evidence>
<accession>A0A6N9TRR3</accession>
<dbReference type="AlphaFoldDB" id="A0A6N9TRR3"/>
<dbReference type="RefSeq" id="WP_163299236.1">
    <property type="nucleotide sequence ID" value="NZ_JAAGRR010000122.1"/>
</dbReference>
<keyword evidence="1" id="KW-0472">Membrane</keyword>
<protein>
    <submittedName>
        <fullName evidence="2">Small multi-drug export protein</fullName>
    </submittedName>
</protein>
<evidence type="ECO:0000313" key="2">
    <source>
        <dbReference type="EMBL" id="NDY43120.1"/>
    </source>
</evidence>
<evidence type="ECO:0000256" key="1">
    <source>
        <dbReference type="SAM" id="Phobius"/>
    </source>
</evidence>
<dbReference type="EMBL" id="JAAGRR010000122">
    <property type="protein sequence ID" value="NDY43120.1"/>
    <property type="molecule type" value="Genomic_DNA"/>
</dbReference>
<proteinExistence type="predicted"/>
<reference evidence="2 3" key="1">
    <citation type="submission" date="2020-02" db="EMBL/GenBank/DDBJ databases">
        <title>Comparative genomics of sulfur disproportionating microorganisms.</title>
        <authorList>
            <person name="Ward L.M."/>
            <person name="Bertran E."/>
            <person name="Johnston D.T."/>
        </authorList>
    </citation>
    <scope>NUCLEOTIDE SEQUENCE [LARGE SCALE GENOMIC DNA]</scope>
    <source>
        <strain evidence="2 3">DSM 100025</strain>
    </source>
</reference>
<dbReference type="Proteomes" id="UP000469346">
    <property type="component" value="Unassembled WGS sequence"/>
</dbReference>
<name>A0A6N9TRR3_DISTH</name>
<feature type="transmembrane region" description="Helical" evidence="1">
    <location>
        <begin position="36"/>
        <end position="55"/>
    </location>
</feature>
<keyword evidence="1" id="KW-1133">Transmembrane helix</keyword>
<sequence>MPLVTKVGIVVAAYLATGRTGGIFACLALGASPLAALLMALFMDFVQIPLYGVVLEASRRHVRAFDRAGRWVRARHERWQARLAEERGVWARLARHHPLAVVAVSMVPFRGCGVFSAAVLAFLLGIGRLRGTALIMAGSLLGSVLTLLVFFYPVRWLHGG</sequence>
<feature type="transmembrane region" description="Helical" evidence="1">
    <location>
        <begin position="99"/>
        <end position="126"/>
    </location>
</feature>
<keyword evidence="1" id="KW-0812">Transmembrane</keyword>
<feature type="transmembrane region" description="Helical" evidence="1">
    <location>
        <begin position="132"/>
        <end position="154"/>
    </location>
</feature>
<organism evidence="2 3">
    <name type="scientific">Dissulfurirhabdus thermomarina</name>
    <dbReference type="NCBI Taxonomy" id="1765737"/>
    <lineage>
        <taxon>Bacteria</taxon>
        <taxon>Deltaproteobacteria</taxon>
        <taxon>Dissulfurirhabdaceae</taxon>
        <taxon>Dissulfurirhabdus</taxon>
    </lineage>
</organism>
<comment type="caution">
    <text evidence="2">The sequence shown here is derived from an EMBL/GenBank/DDBJ whole genome shotgun (WGS) entry which is preliminary data.</text>
</comment>